<sequence length="260" mass="28947">MTVSNNQNKKNKKPWKCLVLSLIRHAQARSNTHGWAAGPDSALTPHGHTQADALASKWSRVLIDKLISSHLQRALTTASILSAANAEHSKNRGYYAVLSEDLVSVDIDPRVQERKCGELVPRLSLQRQKIDAYHALTGTTVRGRIARNHTPPEGGESLDAVAERAKDFVLSIMEEHGDSECGSFGPEDFQLWKWKSEDAEKVPSDIPHVTVVSHNVFLGELYEAMYFWHEGRSQRGLLGVIGQIQIGDLPLNVFFIVSFF</sequence>
<comment type="caution">
    <text evidence="1">The sequence shown here is derived from an EMBL/GenBank/DDBJ whole genome shotgun (WGS) entry which is preliminary data.</text>
</comment>
<dbReference type="InterPro" id="IPR013078">
    <property type="entry name" value="His_Pase_superF_clade-1"/>
</dbReference>
<dbReference type="SUPFAM" id="SSF53254">
    <property type="entry name" value="Phosphoglycerate mutase-like"/>
    <property type="match status" value="1"/>
</dbReference>
<proteinExistence type="predicted"/>
<accession>A0A9P5PGZ7</accession>
<dbReference type="CDD" id="cd07067">
    <property type="entry name" value="HP_PGM_like"/>
    <property type="match status" value="1"/>
</dbReference>
<gene>
    <name evidence="1" type="ORF">BDP27DRAFT_1300679</name>
</gene>
<reference evidence="1" key="1">
    <citation type="submission" date="2020-11" db="EMBL/GenBank/DDBJ databases">
        <authorList>
            <consortium name="DOE Joint Genome Institute"/>
            <person name="Ahrendt S."/>
            <person name="Riley R."/>
            <person name="Andreopoulos W."/>
            <person name="Labutti K."/>
            <person name="Pangilinan J."/>
            <person name="Ruiz-Duenas F.J."/>
            <person name="Barrasa J.M."/>
            <person name="Sanchez-Garcia M."/>
            <person name="Camarero S."/>
            <person name="Miyauchi S."/>
            <person name="Serrano A."/>
            <person name="Linde D."/>
            <person name="Babiker R."/>
            <person name="Drula E."/>
            <person name="Ayuso-Fernandez I."/>
            <person name="Pacheco R."/>
            <person name="Padilla G."/>
            <person name="Ferreira P."/>
            <person name="Barriuso J."/>
            <person name="Kellner H."/>
            <person name="Castanera R."/>
            <person name="Alfaro M."/>
            <person name="Ramirez L."/>
            <person name="Pisabarro A.G."/>
            <person name="Kuo A."/>
            <person name="Tritt A."/>
            <person name="Lipzen A."/>
            <person name="He G."/>
            <person name="Yan M."/>
            <person name="Ng V."/>
            <person name="Cullen D."/>
            <person name="Martin F."/>
            <person name="Rosso M.-N."/>
            <person name="Henrissat B."/>
            <person name="Hibbett D."/>
            <person name="Martinez A.T."/>
            <person name="Grigoriev I.V."/>
        </authorList>
    </citation>
    <scope>NUCLEOTIDE SEQUENCE</scope>
    <source>
        <strain evidence="1">AH 40177</strain>
    </source>
</reference>
<dbReference type="Gene3D" id="3.40.50.1240">
    <property type="entry name" value="Phosphoglycerate mutase-like"/>
    <property type="match status" value="1"/>
</dbReference>
<dbReference type="InterPro" id="IPR050275">
    <property type="entry name" value="PGM_Phosphatase"/>
</dbReference>
<dbReference type="GO" id="GO:0005737">
    <property type="term" value="C:cytoplasm"/>
    <property type="evidence" value="ECO:0007669"/>
    <property type="project" value="TreeGrafter"/>
</dbReference>
<evidence type="ECO:0000313" key="1">
    <source>
        <dbReference type="EMBL" id="KAF9061900.1"/>
    </source>
</evidence>
<dbReference type="PANTHER" id="PTHR48100">
    <property type="entry name" value="BROAD-SPECIFICITY PHOSPHATASE YOR283W-RELATED"/>
    <property type="match status" value="1"/>
</dbReference>
<protein>
    <submittedName>
        <fullName evidence="1">Histidine phosphatase superfamily</fullName>
    </submittedName>
</protein>
<organism evidence="1 2">
    <name type="scientific">Rhodocollybia butyracea</name>
    <dbReference type="NCBI Taxonomy" id="206335"/>
    <lineage>
        <taxon>Eukaryota</taxon>
        <taxon>Fungi</taxon>
        <taxon>Dikarya</taxon>
        <taxon>Basidiomycota</taxon>
        <taxon>Agaricomycotina</taxon>
        <taxon>Agaricomycetes</taxon>
        <taxon>Agaricomycetidae</taxon>
        <taxon>Agaricales</taxon>
        <taxon>Marasmiineae</taxon>
        <taxon>Omphalotaceae</taxon>
        <taxon>Rhodocollybia</taxon>
    </lineage>
</organism>
<dbReference type="OrthoDB" id="354304at2759"/>
<dbReference type="EMBL" id="JADNRY010000187">
    <property type="protein sequence ID" value="KAF9061900.1"/>
    <property type="molecule type" value="Genomic_DNA"/>
</dbReference>
<dbReference type="Proteomes" id="UP000772434">
    <property type="component" value="Unassembled WGS sequence"/>
</dbReference>
<name>A0A9P5PGZ7_9AGAR</name>
<dbReference type="InterPro" id="IPR029033">
    <property type="entry name" value="His_PPase_superfam"/>
</dbReference>
<dbReference type="GO" id="GO:0016791">
    <property type="term" value="F:phosphatase activity"/>
    <property type="evidence" value="ECO:0007669"/>
    <property type="project" value="TreeGrafter"/>
</dbReference>
<dbReference type="Pfam" id="PF00300">
    <property type="entry name" value="His_Phos_1"/>
    <property type="match status" value="1"/>
</dbReference>
<keyword evidence="2" id="KW-1185">Reference proteome</keyword>
<dbReference type="SMART" id="SM00855">
    <property type="entry name" value="PGAM"/>
    <property type="match status" value="1"/>
</dbReference>
<dbReference type="AlphaFoldDB" id="A0A9P5PGZ7"/>
<dbReference type="PANTHER" id="PTHR48100:SF1">
    <property type="entry name" value="HISTIDINE PHOSPHATASE FAMILY PROTEIN-RELATED"/>
    <property type="match status" value="1"/>
</dbReference>
<evidence type="ECO:0000313" key="2">
    <source>
        <dbReference type="Proteomes" id="UP000772434"/>
    </source>
</evidence>